<feature type="domain" description="TNFR-Cys" evidence="5">
    <location>
        <begin position="28"/>
        <end position="66"/>
    </location>
</feature>
<keyword evidence="7" id="KW-1185">Reference proteome</keyword>
<dbReference type="EMBL" id="CAXITT010001270">
    <property type="protein sequence ID" value="CAL1548314.1"/>
    <property type="molecule type" value="Genomic_DNA"/>
</dbReference>
<evidence type="ECO:0000256" key="3">
    <source>
        <dbReference type="SAM" id="Phobius"/>
    </source>
</evidence>
<proteinExistence type="predicted"/>
<feature type="repeat" description="TNFR-Cys" evidence="1">
    <location>
        <begin position="28"/>
        <end position="66"/>
    </location>
</feature>
<feature type="transmembrane region" description="Helical" evidence="3">
    <location>
        <begin position="129"/>
        <end position="152"/>
    </location>
</feature>
<keyword evidence="4" id="KW-0732">Signal</keyword>
<keyword evidence="3" id="KW-1133">Transmembrane helix</keyword>
<organism evidence="6 7">
    <name type="scientific">Lymnaea stagnalis</name>
    <name type="common">Great pond snail</name>
    <name type="synonym">Helix stagnalis</name>
    <dbReference type="NCBI Taxonomy" id="6523"/>
    <lineage>
        <taxon>Eukaryota</taxon>
        <taxon>Metazoa</taxon>
        <taxon>Spiralia</taxon>
        <taxon>Lophotrochozoa</taxon>
        <taxon>Mollusca</taxon>
        <taxon>Gastropoda</taxon>
        <taxon>Heterobranchia</taxon>
        <taxon>Euthyneura</taxon>
        <taxon>Panpulmonata</taxon>
        <taxon>Hygrophila</taxon>
        <taxon>Lymnaeoidea</taxon>
        <taxon>Lymnaeidae</taxon>
        <taxon>Lymnaea</taxon>
    </lineage>
</organism>
<keyword evidence="3" id="KW-0812">Transmembrane</keyword>
<feature type="region of interest" description="Disordered" evidence="2">
    <location>
        <begin position="93"/>
        <end position="118"/>
    </location>
</feature>
<keyword evidence="1" id="KW-1015">Disulfide bond</keyword>
<feature type="signal peptide" evidence="4">
    <location>
        <begin position="1"/>
        <end position="23"/>
    </location>
</feature>
<keyword evidence="3" id="KW-0472">Membrane</keyword>
<dbReference type="Proteomes" id="UP001497497">
    <property type="component" value="Unassembled WGS sequence"/>
</dbReference>
<accession>A0AAV2ITN2</accession>
<comment type="caution">
    <text evidence="6">The sequence shown here is derived from an EMBL/GenBank/DDBJ whole genome shotgun (WGS) entry which is preliminary data.</text>
</comment>
<sequence>MLSWPSLFIFAGTIVSQINLCISSKSTSCGQGNYYDSRKNECKKCSVCPINHIIKTPCSTFEDQECSPFSFDEFSEFDTSVLRAYPTGHINPGVDEEDNIKPKRSHNKVTDDHGPTTVEKEDREYWKTLAFALIGLLSVLIVVATVVVLVACRRLQKATVIKQPDEGDMEDADSGYVVIRAIRNITDPRPVNAEYNVYSRKDYDAHPPLLSPSYNDRESTFDPSAHLHSIPGRLCFLPKVYKPQRRLLTYDTDDVFESEDSGGSYVAPVKTKLHTIAESSVSFSSKASTMMSKDMNDQNV</sequence>
<evidence type="ECO:0000256" key="2">
    <source>
        <dbReference type="SAM" id="MobiDB-lite"/>
    </source>
</evidence>
<comment type="caution">
    <text evidence="1">Lacks conserved residue(s) required for the propagation of feature annotation.</text>
</comment>
<feature type="chain" id="PRO_5043371113" description="TNFR-Cys domain-containing protein" evidence="4">
    <location>
        <begin position="24"/>
        <end position="300"/>
    </location>
</feature>
<feature type="disulfide bond" evidence="1">
    <location>
        <begin position="48"/>
        <end position="66"/>
    </location>
</feature>
<feature type="compositionally biased region" description="Basic and acidic residues" evidence="2">
    <location>
        <begin position="108"/>
        <end position="118"/>
    </location>
</feature>
<evidence type="ECO:0000313" key="6">
    <source>
        <dbReference type="EMBL" id="CAL1548314.1"/>
    </source>
</evidence>
<gene>
    <name evidence="6" type="ORF">GSLYS_00021631001</name>
</gene>
<dbReference type="PROSITE" id="PS00652">
    <property type="entry name" value="TNFR_NGFR_1"/>
    <property type="match status" value="1"/>
</dbReference>
<dbReference type="AlphaFoldDB" id="A0AAV2ITN2"/>
<reference evidence="6 7" key="1">
    <citation type="submission" date="2024-04" db="EMBL/GenBank/DDBJ databases">
        <authorList>
            <consortium name="Genoscope - CEA"/>
            <person name="William W."/>
        </authorList>
    </citation>
    <scope>NUCLEOTIDE SEQUENCE [LARGE SCALE GENOMIC DNA]</scope>
</reference>
<dbReference type="PROSITE" id="PS50050">
    <property type="entry name" value="TNFR_NGFR_2"/>
    <property type="match status" value="1"/>
</dbReference>
<evidence type="ECO:0000256" key="4">
    <source>
        <dbReference type="SAM" id="SignalP"/>
    </source>
</evidence>
<evidence type="ECO:0000259" key="5">
    <source>
        <dbReference type="PROSITE" id="PS50050"/>
    </source>
</evidence>
<protein>
    <recommendedName>
        <fullName evidence="5">TNFR-Cys domain-containing protein</fullName>
    </recommendedName>
</protein>
<dbReference type="InterPro" id="IPR001368">
    <property type="entry name" value="TNFR/NGFR_Cys_rich_reg"/>
</dbReference>
<evidence type="ECO:0000256" key="1">
    <source>
        <dbReference type="PROSITE-ProRule" id="PRU00206"/>
    </source>
</evidence>
<evidence type="ECO:0000313" key="7">
    <source>
        <dbReference type="Proteomes" id="UP001497497"/>
    </source>
</evidence>
<name>A0AAV2ITN2_LYMST</name>
<feature type="disulfide bond" evidence="1">
    <location>
        <begin position="45"/>
        <end position="58"/>
    </location>
</feature>
<dbReference type="Gene3D" id="2.10.50.10">
    <property type="entry name" value="Tumor Necrosis Factor Receptor, subunit A, domain 2"/>
    <property type="match status" value="1"/>
</dbReference>